<dbReference type="Pfam" id="PF22113">
    <property type="entry name" value="Mtrc-MtrF_II-IV_dom"/>
    <property type="match status" value="2"/>
</dbReference>
<keyword evidence="1" id="KW-0732">Signal</keyword>
<dbReference type="Proteomes" id="UP001271263">
    <property type="component" value="Unassembled WGS sequence"/>
</dbReference>
<dbReference type="InterPro" id="IPR020014">
    <property type="entry name" value="Decahaem_cyt-c_OmcA/MtrC"/>
</dbReference>
<accession>A0AAW8NLN0</accession>
<reference evidence="4" key="2">
    <citation type="submission" date="2022-11" db="EMBL/GenBank/DDBJ databases">
        <title>Prophages regulate Shewanella fidelis motility and biofilm formation: implications for gut colonization dynamics in Ciona robusta.</title>
        <authorList>
            <person name="Natarajan O."/>
            <person name="Gibboney S.L."/>
            <person name="Young M.N."/>
            <person name="Lim S.J."/>
            <person name="Pluta N."/>
            <person name="Atkinson C.G.F."/>
            <person name="Leigh B.A."/>
            <person name="Liberti A."/>
            <person name="Kees E."/>
            <person name="Breitbart M."/>
            <person name="Gralnick J."/>
            <person name="Dishaw L.J."/>
        </authorList>
    </citation>
    <scope>NUCLEOTIDE SEQUENCE</scope>
    <source>
        <strain evidence="4">3313</strain>
    </source>
</reference>
<sequence>MMNKFNLSAASKALLTAGALSLAVTGCGSDGKDGNDGNDGVVGVSIDNAKSLNAIFTNATVDSGTVTVDFKLENDNGVAVLGLTKDHDLRFGIAQLTHVTELMGEEEVDRGFQWQAYINTEKAPNEDWIPEDESHINPSKQFQAEVEKASNCETCFVDNGDGSYTYTFQQNIADVTAPVAVAYNDEFTQRATLELELPKFAANAHFDWQPSTGMTDGIQTRNVVAIETCYTCHQPESLAFHGGRRIDIENCASCHTATSGDPESGNSVDFTYMIHAIHKGSERMTSTAEGMVPAPYKVIGYGGGVHDYGDVEYPQNPAADCTACHVEGENAPANADLFKADLSNTACIGCHTEKPSSNHSSTNCMACHNATDTYPGTGNAEKRHGDVMKRYLDSQNYSAKFTNVKVTGNALTFDVQILDGNGEPVAKEFIANPSKYTKSSIYFSWDIDKDYPAYTDTSKYSARGFALTNTEVSTYNETTKTFSIDSTNSKLGLPSDLEGKSVELFAGVATCFKSSGYGVAEVVPAACEYDADKPDVLLNPSAYIQDQPLRFTWNGTDTNEAAKVRRSIIDEAKCTSCHNQEIVHYGNGVNCQACHTSDKGLSETYWGSGKFVPTNFAYKAHKAEGHYTGTVVKSDCATCHAADDKSGKLEGIALGRAPGRVWQDVNAAGEAVWASSDAGACLTCHRPTDPWFKESTRAHIETNGGVLDALDKDTAINATESCATCHSPEQIVTAHGH</sequence>
<feature type="domain" description="Outer membrane cytochrome MtrC/MtrF-like" evidence="3">
    <location>
        <begin position="566"/>
        <end position="735"/>
    </location>
</feature>
<dbReference type="EMBL" id="JAPMLE010000001">
    <property type="protein sequence ID" value="MDR8523215.1"/>
    <property type="molecule type" value="Genomic_DNA"/>
</dbReference>
<proteinExistence type="predicted"/>
<protein>
    <submittedName>
        <fullName evidence="4">OmcA/MtrC family decaheme c-type cytochrome</fullName>
    </submittedName>
</protein>
<organism evidence="4 6">
    <name type="scientific">Shewanella fidelis</name>
    <dbReference type="NCBI Taxonomy" id="173509"/>
    <lineage>
        <taxon>Bacteria</taxon>
        <taxon>Pseudomonadati</taxon>
        <taxon>Pseudomonadota</taxon>
        <taxon>Gammaproteobacteria</taxon>
        <taxon>Alteromonadales</taxon>
        <taxon>Shewanellaceae</taxon>
        <taxon>Shewanella</taxon>
    </lineage>
</organism>
<dbReference type="InterPro" id="IPR054336">
    <property type="entry name" value="OmcA-like_N"/>
</dbReference>
<evidence type="ECO:0000256" key="1">
    <source>
        <dbReference type="SAM" id="SignalP"/>
    </source>
</evidence>
<dbReference type="Gene3D" id="3.90.10.10">
    <property type="entry name" value="Cytochrome C3"/>
    <property type="match status" value="2"/>
</dbReference>
<dbReference type="EMBL" id="JAPMLD010000003">
    <property type="protein sequence ID" value="MDW4824356.1"/>
    <property type="molecule type" value="Genomic_DNA"/>
</dbReference>
<keyword evidence="7" id="KW-1185">Reference proteome</keyword>
<dbReference type="Proteomes" id="UP001259340">
    <property type="component" value="Unassembled WGS sequence"/>
</dbReference>
<evidence type="ECO:0000259" key="2">
    <source>
        <dbReference type="Pfam" id="PF22112"/>
    </source>
</evidence>
<feature type="signal peptide" evidence="1">
    <location>
        <begin position="1"/>
        <end position="22"/>
    </location>
</feature>
<dbReference type="SUPFAM" id="SSF48695">
    <property type="entry name" value="Multiheme cytochromes"/>
    <property type="match status" value="1"/>
</dbReference>
<dbReference type="RefSeq" id="WP_310654282.1">
    <property type="nucleotide sequence ID" value="NZ_JAPMLA010000003.1"/>
</dbReference>
<dbReference type="InterPro" id="IPR054337">
    <property type="entry name" value="Mtrc-MtrF-like_dom_II/IV"/>
</dbReference>
<dbReference type="Pfam" id="PF22112">
    <property type="entry name" value="OmcA-like_N"/>
    <property type="match status" value="1"/>
</dbReference>
<evidence type="ECO:0000313" key="6">
    <source>
        <dbReference type="Proteomes" id="UP001259340"/>
    </source>
</evidence>
<evidence type="ECO:0000313" key="4">
    <source>
        <dbReference type="EMBL" id="MDR8523215.1"/>
    </source>
</evidence>
<feature type="chain" id="PRO_5043936691" evidence="1">
    <location>
        <begin position="23"/>
        <end position="737"/>
    </location>
</feature>
<evidence type="ECO:0000259" key="3">
    <source>
        <dbReference type="Pfam" id="PF22113"/>
    </source>
</evidence>
<name>A0AAW8NLN0_9GAMM</name>
<dbReference type="CDD" id="cd08168">
    <property type="entry name" value="Cytochrom_C3"/>
    <property type="match status" value="1"/>
</dbReference>
<evidence type="ECO:0000313" key="5">
    <source>
        <dbReference type="EMBL" id="MDW4824356.1"/>
    </source>
</evidence>
<feature type="domain" description="Outer membrane cytochrome MtrC/MtrF-like" evidence="3">
    <location>
        <begin position="221"/>
        <end position="336"/>
    </location>
</feature>
<gene>
    <name evidence="4" type="ORF">OS133_05870</name>
    <name evidence="5" type="ORF">OS134_09830</name>
</gene>
<dbReference type="NCBIfam" id="TIGR03507">
    <property type="entry name" value="decahem_SO1788"/>
    <property type="match status" value="1"/>
</dbReference>
<reference evidence="5 7" key="1">
    <citation type="journal article" date="2022" name="bioRxiv">
        <title>Prophages regulate Shewanella fidelis 3313 motility and biofilm formation: implications for gut colonization dynamics in Ciona robusta.</title>
        <authorList>
            <person name="Natarajan O."/>
            <person name="Gibboney S.L."/>
            <person name="Young M.N."/>
            <person name="Lim S.J."/>
            <person name="Pluta N."/>
            <person name="Atkinson C.G."/>
            <person name="Leigh B.A."/>
            <person name="Liberti A."/>
            <person name="Kees E.D."/>
            <person name="Breitbart M."/>
            <person name="Gralnick J.A."/>
            <person name="Dishaw L.J."/>
        </authorList>
    </citation>
    <scope>NUCLEOTIDE SEQUENCE [LARGE SCALE GENOMIC DNA]</scope>
    <source>
        <strain evidence="5 7">JG4066</strain>
    </source>
</reference>
<feature type="domain" description="OmcA-like N-terminal" evidence="2">
    <location>
        <begin position="53"/>
        <end position="215"/>
    </location>
</feature>
<comment type="caution">
    <text evidence="4">The sequence shown here is derived from an EMBL/GenBank/DDBJ whole genome shotgun (WGS) entry which is preliminary data.</text>
</comment>
<evidence type="ECO:0000313" key="7">
    <source>
        <dbReference type="Proteomes" id="UP001271263"/>
    </source>
</evidence>
<dbReference type="InterPro" id="IPR036280">
    <property type="entry name" value="Multihaem_cyt_sf"/>
</dbReference>
<dbReference type="PROSITE" id="PS51257">
    <property type="entry name" value="PROKAR_LIPOPROTEIN"/>
    <property type="match status" value="1"/>
</dbReference>
<dbReference type="AlphaFoldDB" id="A0AAW8NLN0"/>